<dbReference type="Proteomes" id="UP000632154">
    <property type="component" value="Unassembled WGS sequence"/>
</dbReference>
<accession>A0ABQ3JZM2</accession>
<evidence type="ECO:0000313" key="3">
    <source>
        <dbReference type="Proteomes" id="UP000632154"/>
    </source>
</evidence>
<evidence type="ECO:0000313" key="2">
    <source>
        <dbReference type="EMBL" id="GHF97123.1"/>
    </source>
</evidence>
<feature type="transmembrane region" description="Helical" evidence="1">
    <location>
        <begin position="74"/>
        <end position="93"/>
    </location>
</feature>
<feature type="transmembrane region" description="Helical" evidence="1">
    <location>
        <begin position="12"/>
        <end position="31"/>
    </location>
</feature>
<dbReference type="EMBL" id="BNAL01000005">
    <property type="protein sequence ID" value="GHF97123.1"/>
    <property type="molecule type" value="Genomic_DNA"/>
</dbReference>
<feature type="transmembrane region" description="Helical" evidence="1">
    <location>
        <begin position="38"/>
        <end position="59"/>
    </location>
</feature>
<keyword evidence="3" id="KW-1185">Reference proteome</keyword>
<dbReference type="RefSeq" id="WP_189642216.1">
    <property type="nucleotide sequence ID" value="NZ_BNAL01000005.1"/>
</dbReference>
<comment type="caution">
    <text evidence="2">The sequence shown here is derived from an EMBL/GenBank/DDBJ whole genome shotgun (WGS) entry which is preliminary data.</text>
</comment>
<gene>
    <name evidence="2" type="ORF">GCM10017783_06150</name>
</gene>
<keyword evidence="1" id="KW-0472">Membrane</keyword>
<evidence type="ECO:0000256" key="1">
    <source>
        <dbReference type="SAM" id="Phobius"/>
    </source>
</evidence>
<protein>
    <submittedName>
        <fullName evidence="2">Uncharacterized protein</fullName>
    </submittedName>
</protein>
<keyword evidence="1" id="KW-1133">Transmembrane helix</keyword>
<reference evidence="3" key="1">
    <citation type="journal article" date="2019" name="Int. J. Syst. Evol. Microbiol.">
        <title>The Global Catalogue of Microorganisms (GCM) 10K type strain sequencing project: providing services to taxonomists for standard genome sequencing and annotation.</title>
        <authorList>
            <consortium name="The Broad Institute Genomics Platform"/>
            <consortium name="The Broad Institute Genome Sequencing Center for Infectious Disease"/>
            <person name="Wu L."/>
            <person name="Ma J."/>
        </authorList>
    </citation>
    <scope>NUCLEOTIDE SEQUENCE [LARGE SCALE GENOMIC DNA]</scope>
    <source>
        <strain evidence="3">CGMCC 1.18439</strain>
    </source>
</reference>
<sequence length="132" mass="13945">MDEFIIQPALHQAVGGVTLLVALVTALLTLLGARRGQLTPAAAASMIALQVALLVQALIGIKLLDQGMGVLQKYVHYLGGVGAVGLLMLFYWLPHRSEASRARMAAGLTAASLAFTAMTFFIGNYYVNSLQG</sequence>
<organism evidence="2 3">
    <name type="scientific">Deinococcus piscis</name>
    <dbReference type="NCBI Taxonomy" id="394230"/>
    <lineage>
        <taxon>Bacteria</taxon>
        <taxon>Thermotogati</taxon>
        <taxon>Deinococcota</taxon>
        <taxon>Deinococci</taxon>
        <taxon>Deinococcales</taxon>
        <taxon>Deinococcaceae</taxon>
        <taxon>Deinococcus</taxon>
    </lineage>
</organism>
<name>A0ABQ3JZM2_9DEIO</name>
<keyword evidence="1" id="KW-0812">Transmembrane</keyword>
<feature type="transmembrane region" description="Helical" evidence="1">
    <location>
        <begin position="105"/>
        <end position="127"/>
    </location>
</feature>
<proteinExistence type="predicted"/>